<organism evidence="2 3">
    <name type="scientific">Arenicella xantha</name>
    <dbReference type="NCBI Taxonomy" id="644221"/>
    <lineage>
        <taxon>Bacteria</taxon>
        <taxon>Pseudomonadati</taxon>
        <taxon>Pseudomonadota</taxon>
        <taxon>Gammaproteobacteria</taxon>
        <taxon>Arenicellales</taxon>
        <taxon>Arenicellaceae</taxon>
        <taxon>Arenicella</taxon>
    </lineage>
</organism>
<evidence type="ECO:0000313" key="2">
    <source>
        <dbReference type="EMBL" id="RBP50770.1"/>
    </source>
</evidence>
<dbReference type="Proteomes" id="UP000253083">
    <property type="component" value="Unassembled WGS sequence"/>
</dbReference>
<comment type="caution">
    <text evidence="2">The sequence shown here is derived from an EMBL/GenBank/DDBJ whole genome shotgun (WGS) entry which is preliminary data.</text>
</comment>
<gene>
    <name evidence="2" type="ORF">DFR28_102183</name>
</gene>
<dbReference type="AlphaFoldDB" id="A0A395JPY6"/>
<sequence length="39" mass="4326">MLEARISKGQSAIAGKHDQRQLATSRYEKLVEGSQSLHT</sequence>
<dbReference type="InParanoid" id="A0A395JPY6"/>
<feature type="region of interest" description="Disordered" evidence="1">
    <location>
        <begin position="1"/>
        <end position="39"/>
    </location>
</feature>
<protein>
    <submittedName>
        <fullName evidence="2">Uncharacterized protein</fullName>
    </submittedName>
</protein>
<reference evidence="2 3" key="1">
    <citation type="submission" date="2018-06" db="EMBL/GenBank/DDBJ databases">
        <title>Genomic Encyclopedia of Type Strains, Phase IV (KMG-IV): sequencing the most valuable type-strain genomes for metagenomic binning, comparative biology and taxonomic classification.</title>
        <authorList>
            <person name="Goeker M."/>
        </authorList>
    </citation>
    <scope>NUCLEOTIDE SEQUENCE [LARGE SCALE GENOMIC DNA]</scope>
    <source>
        <strain evidence="2 3">DSM 24032</strain>
    </source>
</reference>
<name>A0A395JPY6_9GAMM</name>
<dbReference type="EMBL" id="QNRT01000002">
    <property type="protein sequence ID" value="RBP50770.1"/>
    <property type="molecule type" value="Genomic_DNA"/>
</dbReference>
<feature type="compositionally biased region" description="Basic and acidic residues" evidence="1">
    <location>
        <begin position="15"/>
        <end position="31"/>
    </location>
</feature>
<keyword evidence="3" id="KW-1185">Reference proteome</keyword>
<accession>A0A395JPY6</accession>
<proteinExistence type="predicted"/>
<evidence type="ECO:0000313" key="3">
    <source>
        <dbReference type="Proteomes" id="UP000253083"/>
    </source>
</evidence>
<evidence type="ECO:0000256" key="1">
    <source>
        <dbReference type="SAM" id="MobiDB-lite"/>
    </source>
</evidence>